<accession>A0A5N4ANS1</accession>
<evidence type="ECO:0000313" key="1">
    <source>
        <dbReference type="EMBL" id="KAB0798977.1"/>
    </source>
</evidence>
<dbReference type="EMBL" id="VVIM01000005">
    <property type="protein sequence ID" value="KAB0798977.1"/>
    <property type="molecule type" value="Genomic_DNA"/>
</dbReference>
<name>A0A5N4ANS1_PHOPY</name>
<dbReference type="Proteomes" id="UP000327044">
    <property type="component" value="Unassembled WGS sequence"/>
</dbReference>
<organism evidence="1 2">
    <name type="scientific">Photinus pyralis</name>
    <name type="common">Common eastern firefly</name>
    <name type="synonym">Lampyris pyralis</name>
    <dbReference type="NCBI Taxonomy" id="7054"/>
    <lineage>
        <taxon>Eukaryota</taxon>
        <taxon>Metazoa</taxon>
        <taxon>Ecdysozoa</taxon>
        <taxon>Arthropoda</taxon>
        <taxon>Hexapoda</taxon>
        <taxon>Insecta</taxon>
        <taxon>Pterygota</taxon>
        <taxon>Neoptera</taxon>
        <taxon>Endopterygota</taxon>
        <taxon>Coleoptera</taxon>
        <taxon>Polyphaga</taxon>
        <taxon>Elateriformia</taxon>
        <taxon>Elateroidea</taxon>
        <taxon>Lampyridae</taxon>
        <taxon>Lampyrinae</taxon>
        <taxon>Photinus</taxon>
    </lineage>
</organism>
<evidence type="ECO:0000313" key="2">
    <source>
        <dbReference type="Proteomes" id="UP000327044"/>
    </source>
</evidence>
<sequence length="81" mass="9285">PMPPIEAFDPDNLKFNEREALLAWHAGKVTENYVFDFRKEFIDYCISDVDILAQSCLKFRQLMIKEGNVCPFTESVTLPGA</sequence>
<feature type="non-terminal residue" evidence="1">
    <location>
        <position position="1"/>
    </location>
</feature>
<protein>
    <recommendedName>
        <fullName evidence="3">DNA-directed DNA polymerase</fullName>
    </recommendedName>
</protein>
<proteinExistence type="predicted"/>
<keyword evidence="2" id="KW-1185">Reference proteome</keyword>
<feature type="non-terminal residue" evidence="1">
    <location>
        <position position="81"/>
    </location>
</feature>
<dbReference type="AlphaFoldDB" id="A0A5N4ANS1"/>
<gene>
    <name evidence="1" type="ORF">PPYR_06857</name>
</gene>
<comment type="caution">
    <text evidence="1">The sequence shown here is derived from an EMBL/GenBank/DDBJ whole genome shotgun (WGS) entry which is preliminary data.</text>
</comment>
<reference evidence="1 2" key="1">
    <citation type="journal article" date="2018" name="Elife">
        <title>Firefly genomes illuminate parallel origins of bioluminescence in beetles.</title>
        <authorList>
            <person name="Fallon T.R."/>
            <person name="Lower S.E."/>
            <person name="Chang C.H."/>
            <person name="Bessho-Uehara M."/>
            <person name="Martin G.J."/>
            <person name="Bewick A.J."/>
            <person name="Behringer M."/>
            <person name="Debat H.J."/>
            <person name="Wong I."/>
            <person name="Day J.C."/>
            <person name="Suvorov A."/>
            <person name="Silva C.J."/>
            <person name="Stanger-Hall K.F."/>
            <person name="Hall D.W."/>
            <person name="Schmitz R.J."/>
            <person name="Nelson D.R."/>
            <person name="Lewis S.M."/>
            <person name="Shigenobu S."/>
            <person name="Bybee S.M."/>
            <person name="Larracuente A.M."/>
            <person name="Oba Y."/>
            <person name="Weng J.K."/>
        </authorList>
    </citation>
    <scope>NUCLEOTIDE SEQUENCE [LARGE SCALE GENOMIC DNA]</scope>
    <source>
        <strain evidence="1">1611_PpyrPB1</strain>
        <tissue evidence="1">Whole body</tissue>
    </source>
</reference>
<evidence type="ECO:0008006" key="3">
    <source>
        <dbReference type="Google" id="ProtNLM"/>
    </source>
</evidence>
<dbReference type="InParanoid" id="A0A5N4ANS1"/>